<dbReference type="Pfam" id="PF03948">
    <property type="entry name" value="Ribosomal_L9_C"/>
    <property type="match status" value="1"/>
</dbReference>
<dbReference type="GO" id="GO:0019843">
    <property type="term" value="F:rRNA binding"/>
    <property type="evidence" value="ECO:0007669"/>
    <property type="project" value="UniProtKB-UniRule"/>
</dbReference>
<comment type="similarity">
    <text evidence="1 6">Belongs to the bacterial ribosomal protein bL9 family.</text>
</comment>
<gene>
    <name evidence="8" type="primary">rplI</name>
    <name evidence="6" type="synonym">rpl9</name>
</gene>
<dbReference type="GO" id="GO:0006412">
    <property type="term" value="P:translation"/>
    <property type="evidence" value="ECO:0007669"/>
    <property type="project" value="UniProtKB-UniRule"/>
</dbReference>
<proteinExistence type="inferred from homology"/>
<dbReference type="InterPro" id="IPR020070">
    <property type="entry name" value="Ribosomal_bL9_N"/>
</dbReference>
<dbReference type="InterPro" id="IPR036791">
    <property type="entry name" value="Ribosomal_bL9_C_sf"/>
</dbReference>
<dbReference type="PROSITE" id="PS00651">
    <property type="entry name" value="RIBOSOMAL_L9"/>
    <property type="match status" value="1"/>
</dbReference>
<dbReference type="NCBIfam" id="TIGR00158">
    <property type="entry name" value="L9"/>
    <property type="match status" value="1"/>
</dbReference>
<evidence type="ECO:0000256" key="6">
    <source>
        <dbReference type="HAMAP-Rule" id="MF_00503"/>
    </source>
</evidence>
<evidence type="ECO:0000256" key="5">
    <source>
        <dbReference type="ARBA" id="ARBA00023274"/>
    </source>
</evidence>
<geneLocation type="chloroplast" evidence="8"/>
<dbReference type="GeneID" id="33366703"/>
<dbReference type="GO" id="GO:0005840">
    <property type="term" value="C:ribosome"/>
    <property type="evidence" value="ECO:0007669"/>
    <property type="project" value="UniProtKB-KW"/>
</dbReference>
<evidence type="ECO:0000256" key="1">
    <source>
        <dbReference type="ARBA" id="ARBA00010605"/>
    </source>
</evidence>
<dbReference type="EMBL" id="KY083067">
    <property type="protein sequence ID" value="ARX96029.1"/>
    <property type="molecule type" value="Genomic_DNA"/>
</dbReference>
<accession>A0A1Z1XAZ7</accession>
<keyword evidence="4 6" id="KW-0689">Ribosomal protein</keyword>
<dbReference type="InterPro" id="IPR020594">
    <property type="entry name" value="Ribosomal_bL9_bac/chp"/>
</dbReference>
<dbReference type="RefSeq" id="YP_009402673.1">
    <property type="nucleotide sequence ID" value="NC_035350.1"/>
</dbReference>
<dbReference type="HAMAP" id="MF_00503">
    <property type="entry name" value="Ribosomal_bL9"/>
    <property type="match status" value="1"/>
</dbReference>
<evidence type="ECO:0000256" key="4">
    <source>
        <dbReference type="ARBA" id="ARBA00022980"/>
    </source>
</evidence>
<keyword evidence="3 6" id="KW-0694">RNA-binding</keyword>
<dbReference type="InterPro" id="IPR009027">
    <property type="entry name" value="Ribosomal_bL9/RNase_H1_N"/>
</dbReference>
<keyword evidence="5 6" id="KW-0687">Ribonucleoprotein</keyword>
<name>A0A1Z1XAZ7_9RHOD</name>
<dbReference type="InterPro" id="IPR000244">
    <property type="entry name" value="Ribosomal_bL9"/>
</dbReference>
<dbReference type="SUPFAM" id="SSF55653">
    <property type="entry name" value="Ribosomal protein L9 C-domain"/>
    <property type="match status" value="1"/>
</dbReference>
<evidence type="ECO:0000256" key="2">
    <source>
        <dbReference type="ARBA" id="ARBA00022730"/>
    </source>
</evidence>
<evidence type="ECO:0000256" key="3">
    <source>
        <dbReference type="ARBA" id="ARBA00022884"/>
    </source>
</evidence>
<reference evidence="8" key="1">
    <citation type="submission" date="2016-11" db="EMBL/GenBank/DDBJ databases">
        <title>Chloroplast genome of compsopogon caeruleus.</title>
        <authorList>
            <person name="Nan F."/>
        </authorList>
    </citation>
    <scope>NUCLEOTIDE SEQUENCE</scope>
</reference>
<dbReference type="SUPFAM" id="SSF55658">
    <property type="entry name" value="L9 N-domain-like"/>
    <property type="match status" value="1"/>
</dbReference>
<dbReference type="GO" id="GO:0003735">
    <property type="term" value="F:structural constituent of ribosome"/>
    <property type="evidence" value="ECO:0007669"/>
    <property type="project" value="InterPro"/>
</dbReference>
<feature type="domain" description="Ribosomal protein L9" evidence="7">
    <location>
        <begin position="18"/>
        <end position="45"/>
    </location>
</feature>
<dbReference type="Gene3D" id="3.40.5.10">
    <property type="entry name" value="Ribosomal protein L9, N-terminal domain"/>
    <property type="match status" value="1"/>
</dbReference>
<comment type="function">
    <text evidence="6">Binds to the 23S rRNA.</text>
</comment>
<sequence>MSKKNIKIILIQDIDNIGHKGTVKNVALGYARNYLLPKGLAALVTNKIEIELQKTIANEEANNIKILQKAIHLKENLATINTLTLKKKVGSNNVIFGSVTDKEIIDLLLKAIGEIIDKKYIEIPNIKTIGLYTINIKLHKDITQEVSLQVIPDENN</sequence>
<dbReference type="Pfam" id="PF01281">
    <property type="entry name" value="Ribosomal_L9_N"/>
    <property type="match status" value="1"/>
</dbReference>
<evidence type="ECO:0000313" key="8">
    <source>
        <dbReference type="EMBL" id="ARX96029.1"/>
    </source>
</evidence>
<dbReference type="InterPro" id="IPR036935">
    <property type="entry name" value="Ribosomal_bL9_N_sf"/>
</dbReference>
<evidence type="ECO:0000259" key="7">
    <source>
        <dbReference type="PROSITE" id="PS00651"/>
    </source>
</evidence>
<dbReference type="GO" id="GO:1990904">
    <property type="term" value="C:ribonucleoprotein complex"/>
    <property type="evidence" value="ECO:0007669"/>
    <property type="project" value="UniProtKB-KW"/>
</dbReference>
<keyword evidence="8" id="KW-0934">Plastid</keyword>
<dbReference type="InterPro" id="IPR020069">
    <property type="entry name" value="Ribosomal_bL9_C"/>
</dbReference>
<dbReference type="GO" id="GO:0009507">
    <property type="term" value="C:chloroplast"/>
    <property type="evidence" value="ECO:0007669"/>
    <property type="project" value="UniProtKB-SubCell"/>
</dbReference>
<keyword evidence="8" id="KW-0150">Chloroplast</keyword>
<comment type="subcellular location">
    <subcellularLocation>
        <location evidence="6">Plastid</location>
        <location evidence="6">Chloroplast</location>
    </subcellularLocation>
</comment>
<dbReference type="PANTHER" id="PTHR21368">
    <property type="entry name" value="50S RIBOSOMAL PROTEIN L9"/>
    <property type="match status" value="1"/>
</dbReference>
<protein>
    <recommendedName>
        <fullName evidence="6">Large ribosomal subunit protein bL9c</fullName>
    </recommendedName>
</protein>
<keyword evidence="2 6" id="KW-0699">rRNA-binding</keyword>
<dbReference type="AlphaFoldDB" id="A0A1Z1XAZ7"/>
<organism evidence="8">
    <name type="scientific">Compsopogon caeruleus</name>
    <dbReference type="NCBI Taxonomy" id="31354"/>
    <lineage>
        <taxon>Eukaryota</taxon>
        <taxon>Rhodophyta</taxon>
        <taxon>Compsopogonophyceae</taxon>
        <taxon>Compsopogonales</taxon>
        <taxon>Compsopogonaceae</taxon>
        <taxon>Compsopogon</taxon>
    </lineage>
</organism>
<dbReference type="Gene3D" id="3.10.430.100">
    <property type="entry name" value="Ribosomal protein L9, C-terminal domain"/>
    <property type="match status" value="1"/>
</dbReference>